<evidence type="ECO:0000256" key="6">
    <source>
        <dbReference type="SAM" id="Phobius"/>
    </source>
</evidence>
<dbReference type="EMBL" id="KB707216">
    <property type="protein sequence ID" value="EMR63483.1"/>
    <property type="molecule type" value="Genomic_DNA"/>
</dbReference>
<name>M7SGT7_EUTLA</name>
<evidence type="ECO:0000256" key="4">
    <source>
        <dbReference type="ARBA" id="ARBA00023137"/>
    </source>
</evidence>
<feature type="region of interest" description="Disordered" evidence="5">
    <location>
        <begin position="456"/>
        <end position="504"/>
    </location>
</feature>
<feature type="compositionally biased region" description="Low complexity" evidence="5">
    <location>
        <begin position="318"/>
        <end position="331"/>
    </location>
</feature>
<feature type="compositionally biased region" description="Acidic residues" evidence="5">
    <location>
        <begin position="133"/>
        <end position="142"/>
    </location>
</feature>
<sequence length="504" mass="53451">MTTAAVAGGVVGGLAILSLIAFLIFFLRRRSKRKRRSTLLTSMFGDPGFGRREKETVVYTINRTSLGPTPVSEKMKNSFVYGYKRFRDRVSGLGRSRSDSPKPTIDLDRGTSQFGPPLSSTSSRRSSSRAGNNDDDGDDGDDAPTAKERFFGWWGRLGRSGPPKSNRTNNEPFAGARAIRRVSSNEKAAPSNTQQPDFLTLLKMDEEAARKSAGGAGGAKGRNSKRRSPSQDHFLGGLGFDFEGAMGVSPFSDDNAIRPTSNDGSGSVRHDSATIPPLALAKGGDDDASNNPFSDANAVTSNGGPTTYVQDIRRSRGRSATVNGSNNNNGSNAAAVAAAIAARRSSNRRSSNYGFLNRESGLSVDSDMYKRNTKFRSDPFDLDRPELLSASRSGSRDMNRDSQRSSQYSSAGGIGAPPRARAHTRGESYASWTSRYSGISEGGDISINTNANTIANANSRAGGNAKAANTSLDDWSEPGPDVGPAVASKKRSSKGSVGSVGKAL</sequence>
<dbReference type="Gene3D" id="6.10.250.2930">
    <property type="match status" value="1"/>
</dbReference>
<keyword evidence="6" id="KW-1133">Transmembrane helix</keyword>
<reference evidence="8" key="1">
    <citation type="journal article" date="2013" name="Genome Announc.">
        <title>Draft genome sequence of the grapevine dieback fungus Eutypa lata UCR-EL1.</title>
        <authorList>
            <person name="Blanco-Ulate B."/>
            <person name="Rolshausen P.E."/>
            <person name="Cantu D."/>
        </authorList>
    </citation>
    <scope>NUCLEOTIDE SEQUENCE [LARGE SCALE GENOMIC DNA]</scope>
    <source>
        <strain evidence="8">UCR-EL1</strain>
    </source>
</reference>
<evidence type="ECO:0000313" key="7">
    <source>
        <dbReference type="EMBL" id="EMR63483.1"/>
    </source>
</evidence>
<organism evidence="7 8">
    <name type="scientific">Eutypa lata (strain UCR-EL1)</name>
    <name type="common">Grapevine dieback disease fungus</name>
    <name type="synonym">Eutypa armeniacae</name>
    <dbReference type="NCBI Taxonomy" id="1287681"/>
    <lineage>
        <taxon>Eukaryota</taxon>
        <taxon>Fungi</taxon>
        <taxon>Dikarya</taxon>
        <taxon>Ascomycota</taxon>
        <taxon>Pezizomycotina</taxon>
        <taxon>Sordariomycetes</taxon>
        <taxon>Xylariomycetidae</taxon>
        <taxon>Xylariales</taxon>
        <taxon>Diatrypaceae</taxon>
        <taxon>Eutypa</taxon>
    </lineage>
</organism>
<dbReference type="EC" id="2.7.10.1" evidence="1"/>
<keyword evidence="8" id="KW-1185">Reference proteome</keyword>
<keyword evidence="6" id="KW-0812">Transmembrane</keyword>
<dbReference type="GO" id="GO:0004714">
    <property type="term" value="F:transmembrane receptor protein tyrosine kinase activity"/>
    <property type="evidence" value="ECO:0007669"/>
    <property type="project" value="UniProtKB-EC"/>
</dbReference>
<feature type="compositionally biased region" description="Basic and acidic residues" evidence="5">
    <location>
        <begin position="374"/>
        <end position="386"/>
    </location>
</feature>
<evidence type="ECO:0000256" key="3">
    <source>
        <dbReference type="ARBA" id="ARBA00022777"/>
    </source>
</evidence>
<evidence type="ECO:0000256" key="1">
    <source>
        <dbReference type="ARBA" id="ARBA00011902"/>
    </source>
</evidence>
<dbReference type="OrthoDB" id="5240840at2759"/>
<evidence type="ECO:0000256" key="5">
    <source>
        <dbReference type="SAM" id="MobiDB-lite"/>
    </source>
</evidence>
<feature type="region of interest" description="Disordered" evidence="5">
    <location>
        <begin position="374"/>
        <end position="429"/>
    </location>
</feature>
<feature type="transmembrane region" description="Helical" evidence="6">
    <location>
        <begin position="6"/>
        <end position="27"/>
    </location>
</feature>
<evidence type="ECO:0000256" key="2">
    <source>
        <dbReference type="ARBA" id="ARBA00022679"/>
    </source>
</evidence>
<feature type="region of interest" description="Disordered" evidence="5">
    <location>
        <begin position="251"/>
        <end position="331"/>
    </location>
</feature>
<proteinExistence type="predicted"/>
<dbReference type="HOGENOM" id="CLU_022556_0_0_1"/>
<keyword evidence="4" id="KW-0829">Tyrosine-protein kinase</keyword>
<feature type="region of interest" description="Disordered" evidence="5">
    <location>
        <begin position="92"/>
        <end position="174"/>
    </location>
</feature>
<dbReference type="OMA" id="FFITTIE"/>
<dbReference type="InterPro" id="IPR044912">
    <property type="entry name" value="Egfr_JX_dom"/>
</dbReference>
<dbReference type="eggNOG" id="ENOG502QQEE">
    <property type="taxonomic scope" value="Eukaryota"/>
</dbReference>
<keyword evidence="6" id="KW-0472">Membrane</keyword>
<evidence type="ECO:0000313" key="8">
    <source>
        <dbReference type="Proteomes" id="UP000012174"/>
    </source>
</evidence>
<gene>
    <name evidence="7" type="ORF">UCREL1_9571</name>
</gene>
<protein>
    <recommendedName>
        <fullName evidence="1">receptor protein-tyrosine kinase</fullName>
        <ecNumber evidence="1">2.7.10.1</ecNumber>
    </recommendedName>
</protein>
<feature type="compositionally biased region" description="Low complexity" evidence="5">
    <location>
        <begin position="494"/>
        <end position="504"/>
    </location>
</feature>
<dbReference type="AlphaFoldDB" id="M7SGT7"/>
<feature type="region of interest" description="Disordered" evidence="5">
    <location>
        <begin position="209"/>
        <end position="238"/>
    </location>
</feature>
<keyword evidence="2" id="KW-0808">Transferase</keyword>
<feature type="compositionally biased region" description="Low complexity" evidence="5">
    <location>
        <begin position="119"/>
        <end position="131"/>
    </location>
</feature>
<feature type="compositionally biased region" description="Basic and acidic residues" evidence="5">
    <location>
        <begin position="96"/>
        <end position="109"/>
    </location>
</feature>
<keyword evidence="3" id="KW-0418">Kinase</keyword>
<dbReference type="Proteomes" id="UP000012174">
    <property type="component" value="Unassembled WGS sequence"/>
</dbReference>
<dbReference type="KEGG" id="ela:UCREL1_9571"/>
<feature type="compositionally biased region" description="Basic and acidic residues" evidence="5">
    <location>
        <begin position="394"/>
        <end position="403"/>
    </location>
</feature>
<accession>M7SGT7</accession>
<feature type="compositionally biased region" description="Polar residues" evidence="5">
    <location>
        <begin position="289"/>
        <end position="309"/>
    </location>
</feature>